<protein>
    <submittedName>
        <fullName evidence="2">Uncharacterized protein</fullName>
    </submittedName>
</protein>
<evidence type="ECO:0000313" key="2">
    <source>
        <dbReference type="EMBL" id="KAL0061786.1"/>
    </source>
</evidence>
<proteinExistence type="predicted"/>
<feature type="compositionally biased region" description="Polar residues" evidence="1">
    <location>
        <begin position="82"/>
        <end position="92"/>
    </location>
</feature>
<evidence type="ECO:0000313" key="3">
    <source>
        <dbReference type="Proteomes" id="UP001437256"/>
    </source>
</evidence>
<dbReference type="EMBL" id="JBBXMP010000123">
    <property type="protein sequence ID" value="KAL0061786.1"/>
    <property type="molecule type" value="Genomic_DNA"/>
</dbReference>
<organism evidence="2 3">
    <name type="scientific">Marasmius tenuissimus</name>
    <dbReference type="NCBI Taxonomy" id="585030"/>
    <lineage>
        <taxon>Eukaryota</taxon>
        <taxon>Fungi</taxon>
        <taxon>Dikarya</taxon>
        <taxon>Basidiomycota</taxon>
        <taxon>Agaricomycotina</taxon>
        <taxon>Agaricomycetes</taxon>
        <taxon>Agaricomycetidae</taxon>
        <taxon>Agaricales</taxon>
        <taxon>Marasmiineae</taxon>
        <taxon>Marasmiaceae</taxon>
        <taxon>Marasmius</taxon>
    </lineage>
</organism>
<accession>A0ABR2ZLC2</accession>
<feature type="region of interest" description="Disordered" evidence="1">
    <location>
        <begin position="37"/>
        <end position="92"/>
    </location>
</feature>
<comment type="caution">
    <text evidence="2">The sequence shown here is derived from an EMBL/GenBank/DDBJ whole genome shotgun (WGS) entry which is preliminary data.</text>
</comment>
<sequence>MDFREGKLELRGTLLRRFAAAQQVEEYLKLCLQLFKQGPPQDSEPSCSSKRPAEDDDDGDKADEGQKSGTKKQRLPGGNSGSQGSTKARDQQQLSAVPFTMSSHLVHASSSTTDFPPAVLYQNPFIVTPPQSASPILWIGQNTNVDIELHDGTFRFVPKGQEEEMGVTVEDSHTHVLEEWSLFKSLYQFFIERVVDNAQWGPRSAYLDIVCETSHDRAWAHIASKQSVDFIQQLQKTSVVPELHHVEAVEGGYVVITAYLGGVMEGVPRDGCVPLQLVRQFLEHMVTLVDHGFLWITLDPDGVFFDIETVEAKLLNVLRASDRCADCNILRAAGHIIASLSAFMCGAELSTLEEISQRLLEEPTVQEESATPDSAISKYLISAF</sequence>
<reference evidence="2 3" key="1">
    <citation type="submission" date="2024-05" db="EMBL/GenBank/DDBJ databases">
        <title>A draft genome resource for the thread blight pathogen Marasmius tenuissimus strain MS-2.</title>
        <authorList>
            <person name="Yulfo-Soto G.E."/>
            <person name="Baruah I.K."/>
            <person name="Amoako-Attah I."/>
            <person name="Bukari Y."/>
            <person name="Meinhardt L.W."/>
            <person name="Bailey B.A."/>
            <person name="Cohen S.P."/>
        </authorList>
    </citation>
    <scope>NUCLEOTIDE SEQUENCE [LARGE SCALE GENOMIC DNA]</scope>
    <source>
        <strain evidence="2 3">MS-2</strain>
    </source>
</reference>
<evidence type="ECO:0000256" key="1">
    <source>
        <dbReference type="SAM" id="MobiDB-lite"/>
    </source>
</evidence>
<name>A0ABR2ZLC2_9AGAR</name>
<dbReference type="Proteomes" id="UP001437256">
    <property type="component" value="Unassembled WGS sequence"/>
</dbReference>
<keyword evidence="3" id="KW-1185">Reference proteome</keyword>
<gene>
    <name evidence="2" type="ORF">AAF712_011391</name>
</gene>